<dbReference type="GO" id="GO:0016853">
    <property type="term" value="F:isomerase activity"/>
    <property type="evidence" value="ECO:0007669"/>
    <property type="project" value="UniProtKB-KW"/>
</dbReference>
<comment type="similarity">
    <text evidence="1">Belongs to the class-II fumarase/aspartase family.</text>
</comment>
<evidence type="ECO:0000259" key="2">
    <source>
        <dbReference type="SMART" id="SM00998"/>
    </source>
</evidence>
<dbReference type="InterPro" id="IPR008948">
    <property type="entry name" value="L-Aspartase-like"/>
</dbReference>
<dbReference type="AlphaFoldDB" id="A0A1H3K5X8"/>
<dbReference type="InterPro" id="IPR022761">
    <property type="entry name" value="Fumarate_lyase_N"/>
</dbReference>
<evidence type="ECO:0000313" key="4">
    <source>
        <dbReference type="Proteomes" id="UP000199026"/>
    </source>
</evidence>
<dbReference type="OrthoDB" id="9768878at2"/>
<protein>
    <submittedName>
        <fullName evidence="3">3-carboxy-cis,cis-muconate cycloisomerase</fullName>
    </submittedName>
</protein>
<dbReference type="RefSeq" id="WP_089890035.1">
    <property type="nucleotide sequence ID" value="NZ_CALLJM010000004.1"/>
</dbReference>
<keyword evidence="3" id="KW-0413">Isomerase</keyword>
<dbReference type="PRINTS" id="PR00149">
    <property type="entry name" value="FUMRATELYASE"/>
</dbReference>
<dbReference type="EMBL" id="FNPR01000002">
    <property type="protein sequence ID" value="SDY47586.1"/>
    <property type="molecule type" value="Genomic_DNA"/>
</dbReference>
<dbReference type="SMART" id="SM00998">
    <property type="entry name" value="ADSL_C"/>
    <property type="match status" value="1"/>
</dbReference>
<gene>
    <name evidence="3" type="ORF">SAMN05444486_102361</name>
</gene>
<proteinExistence type="inferred from homology"/>
<dbReference type="Gene3D" id="1.20.200.10">
    <property type="entry name" value="Fumarase/aspartase (Central domain)"/>
    <property type="match status" value="1"/>
</dbReference>
<dbReference type="InterPro" id="IPR000362">
    <property type="entry name" value="Fumarate_lyase_fam"/>
</dbReference>
<dbReference type="PRINTS" id="PR00145">
    <property type="entry name" value="ARGSUCLYASE"/>
</dbReference>
<dbReference type="Pfam" id="PF00206">
    <property type="entry name" value="Lyase_1"/>
    <property type="match status" value="1"/>
</dbReference>
<accession>A0A1H3K5X8</accession>
<dbReference type="Proteomes" id="UP000199026">
    <property type="component" value="Unassembled WGS sequence"/>
</dbReference>
<dbReference type="InterPro" id="IPR019468">
    <property type="entry name" value="AdenyloSucc_lyase_C"/>
</dbReference>
<dbReference type="PANTHER" id="PTHR43172:SF2">
    <property type="entry name" value="ADENYLOSUCCINATE LYASE C-TERMINAL DOMAIN-CONTAINING PROTEIN"/>
    <property type="match status" value="1"/>
</dbReference>
<keyword evidence="4" id="KW-1185">Reference proteome</keyword>
<sequence length="443" mass="46406">MAASAFDSQHLAKLFDTGELAALFTDSAEMRALLLVEGALAKVQGTLGVIPEISGAFLHRAAMEVQIDPSGLAAATAQNGVSIPAFLAALRKTLEAPEHAQYLHWGATSQDILDTALMLRLKRAFDYIQTTLKQHLTNLADLAEKHSETPIAGRTWGQHATPTSFGAVVAAWGHPLLTLAAEFEATRDTAFWVSLSGAAGTSSALGPKAGETRAALATALGLHDPAHSWHSDRTPIVKLASWATRLANALGKMAADLSEFTMTELAEVTLGGSGSSSTMPQKQNPVSAGVITALATHVTALNSSLQASAQHAQQRDGGAWITEWLTVPQLVLGTGAALGHAERMAAAFTPNTEQMNATLHSGKGLIFAEALSFALANAMPRPEAQLKTKELCASVMSTGKTLAEAASELFPEIDFKDVFEAKAQLGSASEEARAFAVAVRALA</sequence>
<feature type="domain" description="Adenylosuccinate lyase C-terminal" evidence="2">
    <location>
        <begin position="363"/>
        <end position="436"/>
    </location>
</feature>
<organism evidence="3 4">
    <name type="scientific">Lentibacter algarum</name>
    <dbReference type="NCBI Taxonomy" id="576131"/>
    <lineage>
        <taxon>Bacteria</taxon>
        <taxon>Pseudomonadati</taxon>
        <taxon>Pseudomonadota</taxon>
        <taxon>Alphaproteobacteria</taxon>
        <taxon>Rhodobacterales</taxon>
        <taxon>Roseobacteraceae</taxon>
        <taxon>Lentibacter</taxon>
    </lineage>
</organism>
<dbReference type="Gene3D" id="1.10.40.30">
    <property type="entry name" value="Fumarase/aspartase (C-terminal domain)"/>
    <property type="match status" value="1"/>
</dbReference>
<dbReference type="PANTHER" id="PTHR43172">
    <property type="entry name" value="ADENYLOSUCCINATE LYASE"/>
    <property type="match status" value="1"/>
</dbReference>
<evidence type="ECO:0000313" key="3">
    <source>
        <dbReference type="EMBL" id="SDY47586.1"/>
    </source>
</evidence>
<dbReference type="STRING" id="576131.SAMN05444486_102361"/>
<dbReference type="GeneID" id="78124433"/>
<reference evidence="3 4" key="1">
    <citation type="submission" date="2016-10" db="EMBL/GenBank/DDBJ databases">
        <authorList>
            <person name="de Groot N.N."/>
        </authorList>
    </citation>
    <scope>NUCLEOTIDE SEQUENCE [LARGE SCALE GENOMIC DNA]</scope>
    <source>
        <strain evidence="3 4">DSM 24677</strain>
    </source>
</reference>
<name>A0A1H3K5X8_9RHOB</name>
<dbReference type="SUPFAM" id="SSF48557">
    <property type="entry name" value="L-aspartase-like"/>
    <property type="match status" value="1"/>
</dbReference>
<evidence type="ECO:0000256" key="1">
    <source>
        <dbReference type="ARBA" id="ARBA00034772"/>
    </source>
</evidence>